<comment type="caution">
    <text evidence="2">The sequence shown here is derived from an EMBL/GenBank/DDBJ whole genome shotgun (WGS) entry which is preliminary data.</text>
</comment>
<dbReference type="InterPro" id="IPR036282">
    <property type="entry name" value="Glutathione-S-Trfase_C_sf"/>
</dbReference>
<name>A0A1R4I5Y4_9GAMM</name>
<dbReference type="InterPro" id="IPR004045">
    <property type="entry name" value="Glutathione_S-Trfase_N"/>
</dbReference>
<feature type="domain" description="GST N-terminal" evidence="1">
    <location>
        <begin position="53"/>
        <end position="129"/>
    </location>
</feature>
<sequence length="276" mass="31823">MLEESVIRLKESAGALYFSRQCFKLNGDECAIFEFPLFINGKGKKMTRTLYDLCGRDERLRFSPYCWRVRMALAHKGLAYNTIAWRFEDKQALAFADYDKVPVLCDGDQVITDSFKIMRYLDKAYPDAPVLGEGTAYQRALFFKYYVERSVTPSLFRSVALDLLAAIHPDDRDYFRKTREARFGARLEEVHNPEQGKQQLYQVLAPVREQLHGSPFLDGETPSGIDYLLFGSMMWTHTVSLEPLTESDDPVSEWFTRMLDAHNGIARQAITIRDLN</sequence>
<dbReference type="SUPFAM" id="SSF52833">
    <property type="entry name" value="Thioredoxin-like"/>
    <property type="match status" value="1"/>
</dbReference>
<proteinExistence type="predicted"/>
<gene>
    <name evidence="2" type="ORF">CZ787_18710</name>
</gene>
<accession>A0A1R4I5Y4</accession>
<dbReference type="PANTHER" id="PTHR43968">
    <property type="match status" value="1"/>
</dbReference>
<dbReference type="Proteomes" id="UP000196331">
    <property type="component" value="Unassembled WGS sequence"/>
</dbReference>
<dbReference type="Pfam" id="PF22041">
    <property type="entry name" value="GST_C_7"/>
    <property type="match status" value="1"/>
</dbReference>
<dbReference type="InterPro" id="IPR054416">
    <property type="entry name" value="GST_UstS-like_C"/>
</dbReference>
<dbReference type="Gene3D" id="3.40.30.10">
    <property type="entry name" value="Glutaredoxin"/>
    <property type="match status" value="1"/>
</dbReference>
<dbReference type="InterPro" id="IPR050983">
    <property type="entry name" value="GST_Omega/HSP26"/>
</dbReference>
<dbReference type="SUPFAM" id="SSF47616">
    <property type="entry name" value="GST C-terminal domain-like"/>
    <property type="match status" value="1"/>
</dbReference>
<dbReference type="PROSITE" id="PS50404">
    <property type="entry name" value="GST_NTER"/>
    <property type="match status" value="1"/>
</dbReference>
<reference evidence="2 3" key="1">
    <citation type="submission" date="2017-02" db="EMBL/GenBank/DDBJ databases">
        <authorList>
            <person name="Dridi B."/>
        </authorList>
    </citation>
    <scope>NUCLEOTIDE SEQUENCE [LARGE SCALE GENOMIC DNA]</scope>
    <source>
        <strain evidence="2 3">JB380</strain>
    </source>
</reference>
<dbReference type="CDD" id="cd03038">
    <property type="entry name" value="GST_N_etherase_LigE"/>
    <property type="match status" value="1"/>
</dbReference>
<dbReference type="GO" id="GO:0005737">
    <property type="term" value="C:cytoplasm"/>
    <property type="evidence" value="ECO:0007669"/>
    <property type="project" value="TreeGrafter"/>
</dbReference>
<evidence type="ECO:0000259" key="1">
    <source>
        <dbReference type="PROSITE" id="PS50404"/>
    </source>
</evidence>
<evidence type="ECO:0000313" key="2">
    <source>
        <dbReference type="EMBL" id="SJN15149.1"/>
    </source>
</evidence>
<dbReference type="EMBL" id="FUKM01000063">
    <property type="protein sequence ID" value="SJN15149.1"/>
    <property type="molecule type" value="Genomic_DNA"/>
</dbReference>
<dbReference type="AlphaFoldDB" id="A0A1R4I5Y4"/>
<dbReference type="Pfam" id="PF13417">
    <property type="entry name" value="GST_N_3"/>
    <property type="match status" value="1"/>
</dbReference>
<keyword evidence="2" id="KW-0378">Hydrolase</keyword>
<dbReference type="InterPro" id="IPR036249">
    <property type="entry name" value="Thioredoxin-like_sf"/>
</dbReference>
<dbReference type="PANTHER" id="PTHR43968:SF6">
    <property type="entry name" value="GLUTATHIONE S-TRANSFERASE OMEGA"/>
    <property type="match status" value="1"/>
</dbReference>
<organism evidence="2 3">
    <name type="scientific">Halomonas citrativorans</name>
    <dbReference type="NCBI Taxonomy" id="2742612"/>
    <lineage>
        <taxon>Bacteria</taxon>
        <taxon>Pseudomonadati</taxon>
        <taxon>Pseudomonadota</taxon>
        <taxon>Gammaproteobacteria</taxon>
        <taxon>Oceanospirillales</taxon>
        <taxon>Halomonadaceae</taxon>
        <taxon>Halomonas</taxon>
    </lineage>
</organism>
<dbReference type="GO" id="GO:0016787">
    <property type="term" value="F:hydrolase activity"/>
    <property type="evidence" value="ECO:0007669"/>
    <property type="project" value="UniProtKB-KW"/>
</dbReference>
<evidence type="ECO:0000313" key="3">
    <source>
        <dbReference type="Proteomes" id="UP000196331"/>
    </source>
</evidence>
<dbReference type="Gene3D" id="1.20.1050.10">
    <property type="match status" value="1"/>
</dbReference>
<protein>
    <submittedName>
        <fullName evidence="2">Lignin beta-ether hydrolase</fullName>
    </submittedName>
</protein>